<accession>A0A2N9FCE0</accession>
<reference evidence="1" key="1">
    <citation type="submission" date="2018-02" db="EMBL/GenBank/DDBJ databases">
        <authorList>
            <person name="Cohen D.B."/>
            <person name="Kent A.D."/>
        </authorList>
    </citation>
    <scope>NUCLEOTIDE SEQUENCE</scope>
</reference>
<dbReference type="PANTHER" id="PTHR26312">
    <property type="entry name" value="TETRATRICOPEPTIDE REPEAT PROTEIN 5"/>
    <property type="match status" value="1"/>
</dbReference>
<proteinExistence type="predicted"/>
<dbReference type="AlphaFoldDB" id="A0A2N9FCE0"/>
<organism evidence="1">
    <name type="scientific">Fagus sylvatica</name>
    <name type="common">Beechnut</name>
    <dbReference type="NCBI Taxonomy" id="28930"/>
    <lineage>
        <taxon>Eukaryota</taxon>
        <taxon>Viridiplantae</taxon>
        <taxon>Streptophyta</taxon>
        <taxon>Embryophyta</taxon>
        <taxon>Tracheophyta</taxon>
        <taxon>Spermatophyta</taxon>
        <taxon>Magnoliopsida</taxon>
        <taxon>eudicotyledons</taxon>
        <taxon>Gunneridae</taxon>
        <taxon>Pentapetalae</taxon>
        <taxon>rosids</taxon>
        <taxon>fabids</taxon>
        <taxon>Fagales</taxon>
        <taxon>Fagaceae</taxon>
        <taxon>Fagus</taxon>
    </lineage>
</organism>
<name>A0A2N9FCE0_FAGSY</name>
<dbReference type="EMBL" id="OIVN01001002">
    <property type="protein sequence ID" value="SPC88566.1"/>
    <property type="molecule type" value="Genomic_DNA"/>
</dbReference>
<dbReference type="Gene3D" id="1.25.40.10">
    <property type="entry name" value="Tetratricopeptide repeat domain"/>
    <property type="match status" value="2"/>
</dbReference>
<dbReference type="InterPro" id="IPR011990">
    <property type="entry name" value="TPR-like_helical_dom_sf"/>
</dbReference>
<dbReference type="PANTHER" id="PTHR26312:SF194">
    <property type="entry name" value="OS01G0506200 PROTEIN"/>
    <property type="match status" value="1"/>
</dbReference>
<protein>
    <submittedName>
        <fullName evidence="1">Uncharacterized protein</fullName>
    </submittedName>
</protein>
<gene>
    <name evidence="1" type="ORF">FSB_LOCUS16448</name>
</gene>
<evidence type="ECO:0000313" key="1">
    <source>
        <dbReference type="EMBL" id="SPC88566.1"/>
    </source>
</evidence>
<sequence>MTKATIAVEDLYHIRDTYFPTNPDDKVSKLQNESDLVLNLLDSVPQEQRKSPMQRATYEYLRGKILDVFPDYRKEAEDHLSKAVSEKKLCMAVFRQLHLEEGRSILSKELLHSCIEQGTENEAELVEESIQHAKEAITLDVKDGNSWCKTFFWLDNLGNACLTSFFVTGAWDHSKLLQSLKAYQNAEKDDNMKSNPDLYFNCATVNKYLENYERALSGFEAAALKDPGLKATEEVQKMVNLLAKLESMLRVMHLFVNAAL</sequence>